<keyword evidence="7" id="KW-0407">Ion channel</keyword>
<evidence type="ECO:0000256" key="8">
    <source>
        <dbReference type="PROSITE-ProRule" id="PRU00023"/>
    </source>
</evidence>
<gene>
    <name evidence="11" type="ORF">CLODIP_2_CD06606</name>
</gene>
<feature type="compositionally biased region" description="Polar residues" evidence="9">
    <location>
        <begin position="1"/>
        <end position="10"/>
    </location>
</feature>
<feature type="transmembrane region" description="Helical" evidence="10">
    <location>
        <begin position="872"/>
        <end position="892"/>
    </location>
</feature>
<keyword evidence="10" id="KW-0812">Transmembrane</keyword>
<dbReference type="InterPro" id="IPR052076">
    <property type="entry name" value="TRP_cation_channel"/>
</dbReference>
<keyword evidence="12" id="KW-1185">Reference proteome</keyword>
<comment type="caution">
    <text evidence="11">The sequence shown here is derived from an EMBL/GenBank/DDBJ whole genome shotgun (WGS) entry which is preliminary data.</text>
</comment>
<keyword evidence="1" id="KW-0813">Transport</keyword>
<keyword evidence="2" id="KW-0716">Sensory transduction</keyword>
<evidence type="ECO:0000256" key="3">
    <source>
        <dbReference type="ARBA" id="ARBA00022737"/>
    </source>
</evidence>
<feature type="transmembrane region" description="Helical" evidence="10">
    <location>
        <begin position="696"/>
        <end position="717"/>
    </location>
</feature>
<evidence type="ECO:0000256" key="7">
    <source>
        <dbReference type="ARBA" id="ARBA00023303"/>
    </source>
</evidence>
<dbReference type="Gene3D" id="1.25.40.20">
    <property type="entry name" value="Ankyrin repeat-containing domain"/>
    <property type="match status" value="2"/>
</dbReference>
<feature type="transmembrane region" description="Helical" evidence="10">
    <location>
        <begin position="804"/>
        <end position="826"/>
    </location>
</feature>
<dbReference type="InterPro" id="IPR036770">
    <property type="entry name" value="Ankyrin_rpt-contain_sf"/>
</dbReference>
<dbReference type="SMART" id="SM00248">
    <property type="entry name" value="ANK"/>
    <property type="match status" value="5"/>
</dbReference>
<dbReference type="EMBL" id="CADEPI010000022">
    <property type="protein sequence ID" value="CAB3365754.1"/>
    <property type="molecule type" value="Genomic_DNA"/>
</dbReference>
<accession>A0A8S1CBC8</accession>
<keyword evidence="10" id="KW-1133">Transmembrane helix</keyword>
<dbReference type="GO" id="GO:0034220">
    <property type="term" value="P:monoatomic ion transmembrane transport"/>
    <property type="evidence" value="ECO:0007669"/>
    <property type="project" value="UniProtKB-KW"/>
</dbReference>
<dbReference type="PANTHER" id="PTHR47143:SF1">
    <property type="entry name" value="ION_TRANS DOMAIN-CONTAINING PROTEIN"/>
    <property type="match status" value="1"/>
</dbReference>
<evidence type="ECO:0000256" key="6">
    <source>
        <dbReference type="ARBA" id="ARBA00023180"/>
    </source>
</evidence>
<reference evidence="11 12" key="1">
    <citation type="submission" date="2020-04" db="EMBL/GenBank/DDBJ databases">
        <authorList>
            <person name="Alioto T."/>
            <person name="Alioto T."/>
            <person name="Gomez Garrido J."/>
        </authorList>
    </citation>
    <scope>NUCLEOTIDE SEQUENCE [LARGE SCALE GENOMIC DNA]</scope>
</reference>
<feature type="region of interest" description="Disordered" evidence="9">
    <location>
        <begin position="1"/>
        <end position="41"/>
    </location>
</feature>
<dbReference type="SUPFAM" id="SSF48403">
    <property type="entry name" value="Ankyrin repeat"/>
    <property type="match status" value="1"/>
</dbReference>
<evidence type="ECO:0000256" key="10">
    <source>
        <dbReference type="SAM" id="Phobius"/>
    </source>
</evidence>
<feature type="compositionally biased region" description="Acidic residues" evidence="9">
    <location>
        <begin position="26"/>
        <end position="41"/>
    </location>
</feature>
<dbReference type="PANTHER" id="PTHR47143">
    <property type="entry name" value="TRANSIENT RECEPTOR POTENTIAL CATION CHANNEL PROTEIN PAINLESS"/>
    <property type="match status" value="1"/>
</dbReference>
<evidence type="ECO:0000256" key="9">
    <source>
        <dbReference type="SAM" id="MobiDB-lite"/>
    </source>
</evidence>
<dbReference type="Proteomes" id="UP000494165">
    <property type="component" value="Unassembled WGS sequence"/>
</dbReference>
<evidence type="ECO:0000256" key="4">
    <source>
        <dbReference type="ARBA" id="ARBA00023043"/>
    </source>
</evidence>
<sequence length="1085" mass="125259">MGNNVGTPISTEDPDQNEGTQQEMNEFSDNESEFSESSELGEEEIRNKARYLCANINMCFSVWKLVQKVEKHETDDMKRLFEKKDADGVKSFYAVEKRNIYKERYPREKMNQMYSNWKKLKNFKNLQEYRESQSEQPDTNGESTKVEMEKSKLNEKERKILDELLTFRTDAESYAGFCSFLIKCDNFEKEKDNKRKLFRSMLIERLVKKNVRKLEIALGLDYDDNFTDYKEIFAALKKRKTEVTELKSKLNEEIFKNCPKTLDFHSKFSHYVVSVIKRAKRKHLVEDVPDYFKVGDKNHLDMVRDVLNCMVTFENEQTTPLALLCEYATIEMFHALLGDTEDLDLRSALSSDSSIWTTPVDKNKKQGPSLVHYAAMNPSADILRHLFEEGLVTTDDLKMTTTRHNTPLHFAAQYSSIDCVDFLSEKGCPYLVRNKLEETPLHLAANGGDLDTFNRVYHMFPDEESCLLDEAKFGQPLLYAAKNNHFECMGTILDKQAEADGTIHDEECDTALHYISKEASTRWLAKLLKANGLIGEKNEVGNSPIDWISYSRLRALLDKHVTMVKLKRNKGDTSRKDHTEVIFNNLFGHHASGSDMKNIMAIAQASNAEAPGDEQPRNLCLHPLCQALVSIKWQKIRKFFFLKLAFFLPFVFFLSLHPILQMQRDLRIGSDTNDSSTLSDEQYNQWIELSLQGTHLFLVIQVVSGLLSLFVLTQPFFERSATYVNTKKCNIRRVRRLLEFYWEELLWSDWYEYVLWVIAFMHLADAISPIVVVIASWFSLFYVCSNHPSILPLRYMLVRILLRYIKFLIFSIGLIGGFALGFFLLVNKCKLDRDHEGVCAEGFDTLYTTMLKVPSMMMGEISFESFKFEASAHLQFLFGSFIFLITCCLFNMMNGLAINITTELEKNAHVFSTIAQCEMIIEFDALLKQWSSWLEYLHLPGKDAINAVWVERIKVQPSTGECKNLEQYDNSIKKHSVAPEEDFWETNDRRRVEWVWMNRGYTLDNRIVRAALECCSTNIYRDPADVEVNLDYNDDDGDDNNTNGGNNKEPLNLNDDMKSKVDSLATQFDAKPPESALDVPTGGLK</sequence>
<dbReference type="Pfam" id="PF12796">
    <property type="entry name" value="Ank_2"/>
    <property type="match status" value="1"/>
</dbReference>
<dbReference type="OrthoDB" id="8245330at2759"/>
<proteinExistence type="predicted"/>
<keyword evidence="6" id="KW-0325">Glycoprotein</keyword>
<keyword evidence="10" id="KW-0472">Membrane</keyword>
<evidence type="ECO:0000256" key="1">
    <source>
        <dbReference type="ARBA" id="ARBA00022448"/>
    </source>
</evidence>
<evidence type="ECO:0000313" key="12">
    <source>
        <dbReference type="Proteomes" id="UP000494165"/>
    </source>
</evidence>
<evidence type="ECO:0000313" key="11">
    <source>
        <dbReference type="EMBL" id="CAB3365754.1"/>
    </source>
</evidence>
<dbReference type="PROSITE" id="PS50088">
    <property type="entry name" value="ANK_REPEAT"/>
    <property type="match status" value="1"/>
</dbReference>
<feature type="region of interest" description="Disordered" evidence="9">
    <location>
        <begin position="1030"/>
        <end position="1055"/>
    </location>
</feature>
<feature type="repeat" description="ANK" evidence="8">
    <location>
        <begin position="403"/>
        <end position="435"/>
    </location>
</feature>
<keyword evidence="3" id="KW-0677">Repeat</keyword>
<evidence type="ECO:0000256" key="2">
    <source>
        <dbReference type="ARBA" id="ARBA00022606"/>
    </source>
</evidence>
<keyword evidence="5" id="KW-0406">Ion transport</keyword>
<evidence type="ECO:0000256" key="5">
    <source>
        <dbReference type="ARBA" id="ARBA00023065"/>
    </source>
</evidence>
<evidence type="ECO:0008006" key="13">
    <source>
        <dbReference type="Google" id="ProtNLM"/>
    </source>
</evidence>
<dbReference type="InterPro" id="IPR002110">
    <property type="entry name" value="Ankyrin_rpt"/>
</dbReference>
<dbReference type="GO" id="GO:0022857">
    <property type="term" value="F:transmembrane transporter activity"/>
    <property type="evidence" value="ECO:0007669"/>
    <property type="project" value="TreeGrafter"/>
</dbReference>
<feature type="compositionally biased region" description="Polar residues" evidence="9">
    <location>
        <begin position="134"/>
        <end position="143"/>
    </location>
</feature>
<name>A0A8S1CBC8_9INSE</name>
<keyword evidence="4 8" id="KW-0040">ANK repeat</keyword>
<organism evidence="11 12">
    <name type="scientific">Cloeon dipterum</name>
    <dbReference type="NCBI Taxonomy" id="197152"/>
    <lineage>
        <taxon>Eukaryota</taxon>
        <taxon>Metazoa</taxon>
        <taxon>Ecdysozoa</taxon>
        <taxon>Arthropoda</taxon>
        <taxon>Hexapoda</taxon>
        <taxon>Insecta</taxon>
        <taxon>Pterygota</taxon>
        <taxon>Palaeoptera</taxon>
        <taxon>Ephemeroptera</taxon>
        <taxon>Pisciforma</taxon>
        <taxon>Baetidae</taxon>
        <taxon>Cloeon</taxon>
    </lineage>
</organism>
<feature type="transmembrane region" description="Helical" evidence="10">
    <location>
        <begin position="753"/>
        <end position="783"/>
    </location>
</feature>
<feature type="transmembrane region" description="Helical" evidence="10">
    <location>
        <begin position="639"/>
        <end position="660"/>
    </location>
</feature>
<protein>
    <recommendedName>
        <fullName evidence="13">Ion transport domain-containing protein</fullName>
    </recommendedName>
</protein>
<dbReference type="GO" id="GO:1902495">
    <property type="term" value="C:transmembrane transporter complex"/>
    <property type="evidence" value="ECO:0007669"/>
    <property type="project" value="TreeGrafter"/>
</dbReference>
<feature type="region of interest" description="Disordered" evidence="9">
    <location>
        <begin position="128"/>
        <end position="149"/>
    </location>
</feature>
<dbReference type="AlphaFoldDB" id="A0A8S1CBC8"/>